<dbReference type="Proteomes" id="UP001061862">
    <property type="component" value="Chromosome"/>
</dbReference>
<evidence type="ECO:0000313" key="2">
    <source>
        <dbReference type="EMBL" id="UXN69924.1"/>
    </source>
</evidence>
<keyword evidence="3" id="KW-1185">Reference proteome</keyword>
<accession>A0ABY6CCF0</accession>
<reference evidence="2 3" key="1">
    <citation type="submission" date="2022-09" db="EMBL/GenBank/DDBJ databases">
        <title>Interaction between co-microsymbionts with complementary sets of symbiotic genes in legume-rhizobium systems.</title>
        <authorList>
            <person name="Safronova V."/>
            <person name="Sazanova A."/>
            <person name="Afonin A."/>
            <person name="Chirak E."/>
        </authorList>
    </citation>
    <scope>NUCLEOTIDE SEQUENCE [LARGE SCALE GENOMIC DNA]</scope>
    <source>
        <strain evidence="2 3">A18/4-1</strain>
    </source>
</reference>
<sequence>MTIQPKKPLTFQQATRRLPRARSKREVLLAAYHADHTNFHAAHDELSVAFRALSRSAAELRRNQAIIDSLRSIVDLGPTAPPPEEKIVDAPLMTDAEFLHQKEKNPDMENVGKSKARFSMDEYIGGFSRYPNRETHHEMAAARFLSLYERGQIGGARATDYSAPYVDKSGPSQDGALVAGDEARREYRAMKLAIGDVAENLLERVIVGRVSARTIATQRGGEAGATGRLVSMVAQEVKDALEAAAQHFRFGKTAGHRGHYVDEAARRARGDAKSPGVRGLRGRASINENKTSAK</sequence>
<proteinExistence type="predicted"/>
<gene>
    <name evidence="2" type="ORF">N8A98_22395</name>
</gene>
<evidence type="ECO:0000313" key="3">
    <source>
        <dbReference type="Proteomes" id="UP001061862"/>
    </source>
</evidence>
<evidence type="ECO:0000256" key="1">
    <source>
        <dbReference type="SAM" id="MobiDB-lite"/>
    </source>
</evidence>
<organism evidence="2 3">
    <name type="scientific">Devosia neptuniae</name>
    <dbReference type="NCBI Taxonomy" id="191302"/>
    <lineage>
        <taxon>Bacteria</taxon>
        <taxon>Pseudomonadati</taxon>
        <taxon>Pseudomonadota</taxon>
        <taxon>Alphaproteobacteria</taxon>
        <taxon>Hyphomicrobiales</taxon>
        <taxon>Devosiaceae</taxon>
        <taxon>Devosia</taxon>
    </lineage>
</organism>
<name>A0ABY6CCF0_9HYPH</name>
<feature type="region of interest" description="Disordered" evidence="1">
    <location>
        <begin position="265"/>
        <end position="294"/>
    </location>
</feature>
<dbReference type="RefSeq" id="WP_262168629.1">
    <property type="nucleotide sequence ID" value="NZ_CP104965.1"/>
</dbReference>
<protein>
    <submittedName>
        <fullName evidence="2">Uncharacterized protein</fullName>
    </submittedName>
</protein>
<dbReference type="EMBL" id="CP104965">
    <property type="protein sequence ID" value="UXN69924.1"/>
    <property type="molecule type" value="Genomic_DNA"/>
</dbReference>